<sequence length="628" mass="71719">MRQSLRLQAQSRERIYKTRLPAAHIRLIQLVAGGADATLEFYLNEVSIEDLPPFEALSYVWGDANVTEPITCDGGSLLVTVNLANALRKIRSGISPTPMNFYGLEQSWPHPKVEPREKHLVRKTVLLWVDAICINQEDVVERNHQVQYMGVIYNRAQRVIIWLGDTEIEHDQVAVIVAVMQQFEFHLALRLLSHKRLPSHDEFAQLMRNGGYPDIWPAIRAIFASAWYSRVWCVQEALLARDTTVVFDFAEFKVAVLQGLAEWLCERCLFAAWAPPQLEGVIEHISEARDRFVRIGSLHMNFLTFINRYGHLFATDPRDKIYGLASLTSDDVVHVNYSESILAVYSGLVLKLLECGLQILSHVQHPAELIDLEEFPSWVPRWDKEMNKARLYDFPRDNKLSIKRKAGMIDLDLAKSGTLRMSGLLCDTVVSADHFRFDEGLLPRGIHTDTGQLFPKYFLDVWHDINTVDSADIEQEMGSTMAFGTALTGGHTGLHNLVDERDEYARRHFLRSFLATAKGMLPNELMWFEEKGLESSVEIYRGLSAKYCHDRRLFRTSKGWLGLGPRCMRPNDRLVCLDGGPVPYILRPTDHPNCFWFMGECYVYAIARGEAYDMAGNEGVEERVFDLV</sequence>
<evidence type="ECO:0000313" key="3">
    <source>
        <dbReference type="Proteomes" id="UP000758155"/>
    </source>
</evidence>
<reference evidence="2" key="1">
    <citation type="submission" date="2019-04" db="EMBL/GenBank/DDBJ databases">
        <title>Sequencing of skin fungus with MAO and IRED activity.</title>
        <authorList>
            <person name="Marsaioli A.J."/>
            <person name="Bonatto J.M.C."/>
            <person name="Reis Junior O."/>
        </authorList>
    </citation>
    <scope>NUCLEOTIDE SEQUENCE</scope>
    <source>
        <strain evidence="2">28M1</strain>
    </source>
</reference>
<dbReference type="Pfam" id="PF26639">
    <property type="entry name" value="Het-6_barrel"/>
    <property type="match status" value="1"/>
</dbReference>
<dbReference type="EMBL" id="SWKV01000006">
    <property type="protein sequence ID" value="KAF3045512.1"/>
    <property type="molecule type" value="Genomic_DNA"/>
</dbReference>
<organism evidence="2 3">
    <name type="scientific">Didymella heteroderae</name>
    <dbReference type="NCBI Taxonomy" id="1769908"/>
    <lineage>
        <taxon>Eukaryota</taxon>
        <taxon>Fungi</taxon>
        <taxon>Dikarya</taxon>
        <taxon>Ascomycota</taxon>
        <taxon>Pezizomycotina</taxon>
        <taxon>Dothideomycetes</taxon>
        <taxon>Pleosporomycetidae</taxon>
        <taxon>Pleosporales</taxon>
        <taxon>Pleosporineae</taxon>
        <taxon>Didymellaceae</taxon>
        <taxon>Didymella</taxon>
    </lineage>
</organism>
<dbReference type="PANTHER" id="PTHR24148">
    <property type="entry name" value="ANKYRIN REPEAT DOMAIN-CONTAINING PROTEIN 39 HOMOLOG-RELATED"/>
    <property type="match status" value="1"/>
</dbReference>
<dbReference type="InterPro" id="IPR052895">
    <property type="entry name" value="HetReg/Transcr_Mod"/>
</dbReference>
<protein>
    <recommendedName>
        <fullName evidence="1">Heterokaryon incompatibility domain-containing protein</fullName>
    </recommendedName>
</protein>
<evidence type="ECO:0000313" key="2">
    <source>
        <dbReference type="EMBL" id="KAF3045512.1"/>
    </source>
</evidence>
<accession>A0A9P4WX68</accession>
<feature type="domain" description="Heterokaryon incompatibility" evidence="1">
    <location>
        <begin position="123"/>
        <end position="236"/>
    </location>
</feature>
<comment type="caution">
    <text evidence="2">The sequence shown here is derived from an EMBL/GenBank/DDBJ whole genome shotgun (WGS) entry which is preliminary data.</text>
</comment>
<evidence type="ECO:0000259" key="1">
    <source>
        <dbReference type="Pfam" id="PF06985"/>
    </source>
</evidence>
<dbReference type="OrthoDB" id="5386682at2759"/>
<dbReference type="AlphaFoldDB" id="A0A9P4WX68"/>
<dbReference type="InterPro" id="IPR010730">
    <property type="entry name" value="HET"/>
</dbReference>
<dbReference type="Pfam" id="PF06985">
    <property type="entry name" value="HET"/>
    <property type="match status" value="1"/>
</dbReference>
<dbReference type="Proteomes" id="UP000758155">
    <property type="component" value="Unassembled WGS sequence"/>
</dbReference>
<dbReference type="PANTHER" id="PTHR24148:SF64">
    <property type="entry name" value="HETEROKARYON INCOMPATIBILITY DOMAIN-CONTAINING PROTEIN"/>
    <property type="match status" value="1"/>
</dbReference>
<keyword evidence="3" id="KW-1185">Reference proteome</keyword>
<gene>
    <name evidence="2" type="ORF">E8E12_008825</name>
</gene>
<name>A0A9P4WX68_9PLEO</name>
<proteinExistence type="predicted"/>